<dbReference type="GO" id="GO:0042597">
    <property type="term" value="C:periplasmic space"/>
    <property type="evidence" value="ECO:0007669"/>
    <property type="project" value="UniProtKB-ARBA"/>
</dbReference>
<proteinExistence type="inferred from homology"/>
<reference evidence="6" key="1">
    <citation type="submission" date="2009-07" db="EMBL/GenBank/DDBJ databases">
        <authorList>
            <person name="Weinstock G."/>
            <person name="Sodergren E."/>
            <person name="Clifton S."/>
            <person name="Fulton L."/>
            <person name="Fulton B."/>
            <person name="Courtney L."/>
            <person name="Fronick C."/>
            <person name="Harrison M."/>
            <person name="Strong C."/>
            <person name="Farmer C."/>
            <person name="Delahaunty K."/>
            <person name="Markovic C."/>
            <person name="Hall O."/>
            <person name="Minx P."/>
            <person name="Tomlinson C."/>
            <person name="Mitreva M."/>
            <person name="Nelson J."/>
            <person name="Hou S."/>
            <person name="Wollam A."/>
            <person name="Pepin K.H."/>
            <person name="Johnson M."/>
            <person name="Bhonagiri V."/>
            <person name="Nash W.E."/>
            <person name="Warren W."/>
            <person name="Chinwalla A."/>
            <person name="Mardis E.R."/>
            <person name="Wilson R.K."/>
        </authorList>
    </citation>
    <scope>NUCLEOTIDE SEQUENCE [LARGE SCALE GENOMIC DNA]</scope>
    <source>
        <strain evidence="6">DSM 14469</strain>
    </source>
</reference>
<dbReference type="Proteomes" id="UP000005561">
    <property type="component" value="Unassembled WGS sequence"/>
</dbReference>
<evidence type="ECO:0000256" key="4">
    <source>
        <dbReference type="ARBA" id="ARBA00022729"/>
    </source>
</evidence>
<dbReference type="Gene3D" id="3.40.190.10">
    <property type="entry name" value="Periplasmic binding protein-like II"/>
    <property type="match status" value="1"/>
</dbReference>
<comment type="similarity">
    <text evidence="2">Belongs to the bacterial solute-binding protein 5 family.</text>
</comment>
<sequence length="547" mass="61119">MKKAAGIFMALTMCATICTGYRQEAKAEETSGNHVENLVIGTTAENNVFNALTQTDAFGRMNYNGFTQGDFVYRDANNELQPYFFKSFEISEDGKQIDFTFPLDAVWHDGEPVTKDDIEFTFEYMRDVKKVGSLQNLERIEFTGEDSASLIFSEPDAYYWINSTCNNNACVYPKHIWEGVEDYSSVTGPEAAIGCGPYKLVSVDTDAQTSYYEAVSENAILGELTVDSVTVQSYSDESTLMMAMMNGEIDAMYNYANPIDAPVIDTVKGTADIDLGESPFSGCYQLEYGKDRAPGNDEAFRKAVSTALNYELLASTINGEYGTVPGTGIIPPTCKGYDETLPMLEYDAEKAMEMLDEAGYVDIDGDGYREMPDGSAMDLAVTPQYSSSMDLRMRIAEVIMQSLDKVGIKNHMDNDSITNSEVWEANMTAGDYDLSITLTTSGMASYSTAFRYFMGELREGESSWIWGTVHDPEYNEAYYAMTGATSDEVYIENCKILQKYMSDTRAAQALCWETAFFPYRTDKYEGWTNYPSWGVINNTTWFELTTK</sequence>
<accession>C6LHM5</accession>
<dbReference type="eggNOG" id="COG0747">
    <property type="taxonomic scope" value="Bacteria"/>
</dbReference>
<dbReference type="InterPro" id="IPR039424">
    <property type="entry name" value="SBP_5"/>
</dbReference>
<evidence type="ECO:0000313" key="7">
    <source>
        <dbReference type="Proteomes" id="UP000005561"/>
    </source>
</evidence>
<organism evidence="6 7">
    <name type="scientific">Marvinbryantia formatexigens DSM 14469</name>
    <dbReference type="NCBI Taxonomy" id="478749"/>
    <lineage>
        <taxon>Bacteria</taxon>
        <taxon>Bacillati</taxon>
        <taxon>Bacillota</taxon>
        <taxon>Clostridia</taxon>
        <taxon>Lachnospirales</taxon>
        <taxon>Lachnospiraceae</taxon>
        <taxon>Marvinbryantia</taxon>
    </lineage>
</organism>
<evidence type="ECO:0000256" key="2">
    <source>
        <dbReference type="ARBA" id="ARBA00005695"/>
    </source>
</evidence>
<dbReference type="STRING" id="168384.SAMN05660368_02493"/>
<dbReference type="AlphaFoldDB" id="C6LHM5"/>
<comment type="caution">
    <text evidence="6">The sequence shown here is derived from an EMBL/GenBank/DDBJ whole genome shotgun (WGS) entry which is preliminary data.</text>
</comment>
<dbReference type="OrthoDB" id="9772924at2"/>
<comment type="subcellular location">
    <subcellularLocation>
        <location evidence="1">Cell envelope</location>
    </subcellularLocation>
</comment>
<dbReference type="PANTHER" id="PTHR30290:SF10">
    <property type="entry name" value="PERIPLASMIC OLIGOPEPTIDE-BINDING PROTEIN-RELATED"/>
    <property type="match status" value="1"/>
</dbReference>
<evidence type="ECO:0000256" key="1">
    <source>
        <dbReference type="ARBA" id="ARBA00004196"/>
    </source>
</evidence>
<dbReference type="EMBL" id="ACCL02000015">
    <property type="protein sequence ID" value="EET59765.1"/>
    <property type="molecule type" value="Genomic_DNA"/>
</dbReference>
<evidence type="ECO:0000256" key="3">
    <source>
        <dbReference type="ARBA" id="ARBA00022448"/>
    </source>
</evidence>
<dbReference type="Gene3D" id="3.10.105.10">
    <property type="entry name" value="Dipeptide-binding Protein, Domain 3"/>
    <property type="match status" value="1"/>
</dbReference>
<dbReference type="PANTHER" id="PTHR30290">
    <property type="entry name" value="PERIPLASMIC BINDING COMPONENT OF ABC TRANSPORTER"/>
    <property type="match status" value="1"/>
</dbReference>
<dbReference type="GO" id="GO:0015833">
    <property type="term" value="P:peptide transport"/>
    <property type="evidence" value="ECO:0007669"/>
    <property type="project" value="TreeGrafter"/>
</dbReference>
<dbReference type="PIRSF" id="PIRSF002741">
    <property type="entry name" value="MppA"/>
    <property type="match status" value="1"/>
</dbReference>
<name>C6LHM5_9FIRM</name>
<keyword evidence="7" id="KW-1185">Reference proteome</keyword>
<dbReference type="RefSeq" id="WP_006862923.1">
    <property type="nucleotide sequence ID" value="NZ_ACCL02000015.1"/>
</dbReference>
<dbReference type="InterPro" id="IPR000914">
    <property type="entry name" value="SBP_5_dom"/>
</dbReference>
<dbReference type="GO" id="GO:0043190">
    <property type="term" value="C:ATP-binding cassette (ABC) transporter complex"/>
    <property type="evidence" value="ECO:0007669"/>
    <property type="project" value="InterPro"/>
</dbReference>
<evidence type="ECO:0000313" key="6">
    <source>
        <dbReference type="EMBL" id="EET59765.1"/>
    </source>
</evidence>
<feature type="domain" description="Solute-binding protein family 5" evidence="5">
    <location>
        <begin position="79"/>
        <end position="454"/>
    </location>
</feature>
<dbReference type="SUPFAM" id="SSF53850">
    <property type="entry name" value="Periplasmic binding protein-like II"/>
    <property type="match status" value="1"/>
</dbReference>
<evidence type="ECO:0000259" key="5">
    <source>
        <dbReference type="Pfam" id="PF00496"/>
    </source>
</evidence>
<gene>
    <name evidence="6" type="ORF">BRYFOR_08136</name>
</gene>
<keyword evidence="4" id="KW-0732">Signal</keyword>
<dbReference type="CDD" id="cd00995">
    <property type="entry name" value="PBP2_NikA_DppA_OppA_like"/>
    <property type="match status" value="1"/>
</dbReference>
<protein>
    <submittedName>
        <fullName evidence="6">ABC transporter, substrate-binding protein, family 5</fullName>
    </submittedName>
</protein>
<dbReference type="InterPro" id="IPR030678">
    <property type="entry name" value="Peptide/Ni-bd"/>
</dbReference>
<dbReference type="Pfam" id="PF00496">
    <property type="entry name" value="SBP_bac_5"/>
    <property type="match status" value="1"/>
</dbReference>
<dbReference type="GO" id="GO:0030313">
    <property type="term" value="C:cell envelope"/>
    <property type="evidence" value="ECO:0007669"/>
    <property type="project" value="UniProtKB-SubCell"/>
</dbReference>
<dbReference type="GO" id="GO:1904680">
    <property type="term" value="F:peptide transmembrane transporter activity"/>
    <property type="evidence" value="ECO:0007669"/>
    <property type="project" value="TreeGrafter"/>
</dbReference>
<keyword evidence="3" id="KW-0813">Transport</keyword>